<protein>
    <recommendedName>
        <fullName evidence="9">Sodium/calcium exchanger membrane region domain-containing protein</fullName>
    </recommendedName>
</protein>
<dbReference type="EMBL" id="KQ418453">
    <property type="protein sequence ID" value="KOF87286.1"/>
    <property type="molecule type" value="Genomic_DNA"/>
</dbReference>
<feature type="transmembrane region" description="Helical" evidence="8">
    <location>
        <begin position="325"/>
        <end position="345"/>
    </location>
</feature>
<dbReference type="GO" id="GO:0006874">
    <property type="term" value="P:intracellular calcium ion homeostasis"/>
    <property type="evidence" value="ECO:0007669"/>
    <property type="project" value="TreeGrafter"/>
</dbReference>
<organism evidence="10">
    <name type="scientific">Octopus bimaculoides</name>
    <name type="common">California two-spotted octopus</name>
    <dbReference type="NCBI Taxonomy" id="37653"/>
    <lineage>
        <taxon>Eukaryota</taxon>
        <taxon>Metazoa</taxon>
        <taxon>Spiralia</taxon>
        <taxon>Lophotrochozoa</taxon>
        <taxon>Mollusca</taxon>
        <taxon>Cephalopoda</taxon>
        <taxon>Coleoidea</taxon>
        <taxon>Octopodiformes</taxon>
        <taxon>Octopoda</taxon>
        <taxon>Incirrata</taxon>
        <taxon>Octopodidae</taxon>
        <taxon>Octopus</taxon>
    </lineage>
</organism>
<keyword evidence="5 8" id="KW-0812">Transmembrane</keyword>
<dbReference type="OMA" id="IWIMNIA"/>
<feature type="transmembrane region" description="Helical" evidence="8">
    <location>
        <begin position="516"/>
        <end position="540"/>
    </location>
</feature>
<dbReference type="AlphaFoldDB" id="A0A0L8HD95"/>
<feature type="transmembrane region" description="Helical" evidence="8">
    <location>
        <begin position="448"/>
        <end position="469"/>
    </location>
</feature>
<feature type="transmembrane region" description="Helical" evidence="8">
    <location>
        <begin position="378"/>
        <end position="399"/>
    </location>
</feature>
<keyword evidence="4" id="KW-0109">Calcium transport</keyword>
<evidence type="ECO:0000256" key="8">
    <source>
        <dbReference type="SAM" id="Phobius"/>
    </source>
</evidence>
<comment type="subcellular location">
    <subcellularLocation>
        <location evidence="1">Membrane</location>
        <topology evidence="1">Multi-pass membrane protein</topology>
    </subcellularLocation>
</comment>
<dbReference type="PANTHER" id="PTHR12266:SF0">
    <property type="entry name" value="MITOCHONDRIAL SODIUM_CALCIUM EXCHANGER PROTEIN"/>
    <property type="match status" value="1"/>
</dbReference>
<keyword evidence="4" id="KW-0406">Ion transport</keyword>
<dbReference type="KEGG" id="obi:106871372"/>
<keyword evidence="6 8" id="KW-1133">Transmembrane helix</keyword>
<dbReference type="GO" id="GO:0016020">
    <property type="term" value="C:membrane"/>
    <property type="evidence" value="ECO:0007669"/>
    <property type="project" value="UniProtKB-SubCell"/>
</dbReference>
<evidence type="ECO:0000313" key="10">
    <source>
        <dbReference type="EMBL" id="KOF87286.1"/>
    </source>
</evidence>
<proteinExistence type="predicted"/>
<evidence type="ECO:0000259" key="9">
    <source>
        <dbReference type="Pfam" id="PF01699"/>
    </source>
</evidence>
<feature type="transmembrane region" description="Helical" evidence="8">
    <location>
        <begin position="51"/>
        <end position="72"/>
    </location>
</feature>
<evidence type="ECO:0000256" key="4">
    <source>
        <dbReference type="ARBA" id="ARBA00022568"/>
    </source>
</evidence>
<evidence type="ECO:0000256" key="5">
    <source>
        <dbReference type="ARBA" id="ARBA00022692"/>
    </source>
</evidence>
<gene>
    <name evidence="10" type="ORF">OCBIM_22017136mg</name>
</gene>
<feature type="transmembrane region" description="Helical" evidence="8">
    <location>
        <begin position="351"/>
        <end position="371"/>
    </location>
</feature>
<feature type="transmembrane region" description="Helical" evidence="8">
    <location>
        <begin position="160"/>
        <end position="179"/>
    </location>
</feature>
<dbReference type="Pfam" id="PF01699">
    <property type="entry name" value="Na_Ca_ex"/>
    <property type="match status" value="2"/>
</dbReference>
<dbReference type="InterPro" id="IPR004837">
    <property type="entry name" value="NaCa_Exmemb"/>
</dbReference>
<sequence length="546" mass="61891">MWNSSHQCRDFHQLNLTSAQICTFIKNVSACHDNSAWFPYNEILYCQFADYIGWGVFFLIVWWLLLFLFLMITSDQFLCESLQVITKTLHLSQNIAGVTFLAFGNGAPDIFSSIAAVKNAKHGDASLAFGALFGAGLFVTTVVAGIISIIKPFKLMERPFLRDVVFYMVTLFFAFYILWKKSITKYECIGFILLYVTYTCVVVISRYIYIWLKKEEKCPLLDSDDSSTQSDNSEKNAKEFCEAVNNTEMSGSTSDKEELLSDDEDHNPFQDFLRAINPMEHCDYAEAQWYWKAFYILKAPLLFIQLLTIPLISYERPNKGWNRHLNSLHLITGSLFFVLATNLHHTYIGHLPVLVLALLIGSVLAAIVFFTSSYTPPTYYPAFSFLSFLMSVLWIYLVANEVVNLLITFGIVFNMSNVVVGVTFLAWGNSLGDLITDITIAKNNNPRTGISAVYGGQMFNLVLGIGIPFAISTWSRQEDFELVVTFKDFLLAAFLAFTLLSTFVSMPILKFKMNRYFGCYLLVLYGLFSVITLLIEISVIPTPVIN</sequence>
<keyword evidence="2" id="KW-0813">Transport</keyword>
<dbReference type="InterPro" id="IPR044880">
    <property type="entry name" value="NCX_ion-bd_dom_sf"/>
</dbReference>
<feature type="transmembrane region" description="Helical" evidence="8">
    <location>
        <begin position="293"/>
        <end position="313"/>
    </location>
</feature>
<evidence type="ECO:0000256" key="6">
    <source>
        <dbReference type="ARBA" id="ARBA00022989"/>
    </source>
</evidence>
<keyword evidence="4" id="KW-0106">Calcium</keyword>
<feature type="transmembrane region" description="Helical" evidence="8">
    <location>
        <begin position="127"/>
        <end position="148"/>
    </location>
</feature>
<feature type="domain" description="Sodium/calcium exchanger membrane region" evidence="9">
    <location>
        <begin position="384"/>
        <end position="533"/>
    </location>
</feature>
<accession>A0A0L8HD95</accession>
<dbReference type="PANTHER" id="PTHR12266">
    <property type="entry name" value="NA+/CA2+ K+ INDEPENDENT EXCHANGER"/>
    <property type="match status" value="1"/>
</dbReference>
<name>A0A0L8HD95_OCTBM</name>
<dbReference type="OrthoDB" id="407410at2759"/>
<evidence type="ECO:0000256" key="2">
    <source>
        <dbReference type="ARBA" id="ARBA00022448"/>
    </source>
</evidence>
<dbReference type="Gene3D" id="1.20.1420.30">
    <property type="entry name" value="NCX, central ion-binding region"/>
    <property type="match status" value="2"/>
</dbReference>
<dbReference type="STRING" id="37653.A0A0L8HD95"/>
<feature type="transmembrane region" description="Helical" evidence="8">
    <location>
        <begin position="405"/>
        <end position="427"/>
    </location>
</feature>
<keyword evidence="7 8" id="KW-0472">Membrane</keyword>
<dbReference type="InterPro" id="IPR051359">
    <property type="entry name" value="CaCA_antiporter"/>
</dbReference>
<keyword evidence="3" id="KW-0050">Antiport</keyword>
<evidence type="ECO:0000256" key="1">
    <source>
        <dbReference type="ARBA" id="ARBA00004141"/>
    </source>
</evidence>
<evidence type="ECO:0000256" key="3">
    <source>
        <dbReference type="ARBA" id="ARBA00022449"/>
    </source>
</evidence>
<reference evidence="10" key="1">
    <citation type="submission" date="2015-07" db="EMBL/GenBank/DDBJ databases">
        <title>MeaNS - Measles Nucleotide Surveillance Program.</title>
        <authorList>
            <person name="Tran T."/>
            <person name="Druce J."/>
        </authorList>
    </citation>
    <scope>NUCLEOTIDE SEQUENCE</scope>
    <source>
        <strain evidence="10">UCB-OBI-ISO-001</strain>
        <tissue evidence="10">Gonad</tissue>
    </source>
</reference>
<evidence type="ECO:0000256" key="7">
    <source>
        <dbReference type="ARBA" id="ARBA00023136"/>
    </source>
</evidence>
<feature type="transmembrane region" description="Helical" evidence="8">
    <location>
        <begin position="489"/>
        <end position="509"/>
    </location>
</feature>
<dbReference type="GO" id="GO:0005432">
    <property type="term" value="F:calcium:sodium antiporter activity"/>
    <property type="evidence" value="ECO:0007669"/>
    <property type="project" value="TreeGrafter"/>
</dbReference>
<feature type="transmembrane region" description="Helical" evidence="8">
    <location>
        <begin position="191"/>
        <end position="212"/>
    </location>
</feature>
<feature type="domain" description="Sodium/calcium exchanger membrane region" evidence="9">
    <location>
        <begin position="60"/>
        <end position="202"/>
    </location>
</feature>